<reference evidence="2" key="1">
    <citation type="submission" date="2023-03" db="EMBL/GenBank/DDBJ databases">
        <title>Massive genome expansion in bonnet fungi (Mycena s.s.) driven by repeated elements and novel gene families across ecological guilds.</title>
        <authorList>
            <consortium name="Lawrence Berkeley National Laboratory"/>
            <person name="Harder C.B."/>
            <person name="Miyauchi S."/>
            <person name="Viragh M."/>
            <person name="Kuo A."/>
            <person name="Thoen E."/>
            <person name="Andreopoulos B."/>
            <person name="Lu D."/>
            <person name="Skrede I."/>
            <person name="Drula E."/>
            <person name="Henrissat B."/>
            <person name="Morin E."/>
            <person name="Kohler A."/>
            <person name="Barry K."/>
            <person name="LaButti K."/>
            <person name="Morin E."/>
            <person name="Salamov A."/>
            <person name="Lipzen A."/>
            <person name="Mereny Z."/>
            <person name="Hegedus B."/>
            <person name="Baldrian P."/>
            <person name="Stursova M."/>
            <person name="Weitz H."/>
            <person name="Taylor A."/>
            <person name="Grigoriev I.V."/>
            <person name="Nagy L.G."/>
            <person name="Martin F."/>
            <person name="Kauserud H."/>
        </authorList>
    </citation>
    <scope>NUCLEOTIDE SEQUENCE</scope>
    <source>
        <strain evidence="2">CBHHK200</strain>
    </source>
</reference>
<dbReference type="EMBL" id="JARJCM010000098">
    <property type="protein sequence ID" value="KAJ7029758.1"/>
    <property type="molecule type" value="Genomic_DNA"/>
</dbReference>
<protein>
    <submittedName>
        <fullName evidence="2">Uncharacterized protein</fullName>
    </submittedName>
</protein>
<evidence type="ECO:0000313" key="3">
    <source>
        <dbReference type="Proteomes" id="UP001218188"/>
    </source>
</evidence>
<evidence type="ECO:0000313" key="2">
    <source>
        <dbReference type="EMBL" id="KAJ7029758.1"/>
    </source>
</evidence>
<comment type="caution">
    <text evidence="2">The sequence shown here is derived from an EMBL/GenBank/DDBJ whole genome shotgun (WGS) entry which is preliminary data.</text>
</comment>
<keyword evidence="3" id="KW-1185">Reference proteome</keyword>
<proteinExistence type="predicted"/>
<accession>A0AAD6SLD2</accession>
<name>A0AAD6SLD2_9AGAR</name>
<gene>
    <name evidence="2" type="ORF">C8F04DRAFT_1187435</name>
</gene>
<sequence length="240" mass="26764">MGGHSGGCSPERRIFFFSDSTPEACGECPLNQVINHRITGLGCEKFPSRVDEVRLSKDGYACVSSSRPTKPKTGKKGQAQNGRRSGGSTGRRKTVRTETGEEVAAWLKDEKTSEEKKRNRTDKAQSSLIGRNIKPTSGPQFKRREHYEWRSWYTVPRVMIRIAICGFGAPEVDVNLKDTLEVRKSTRPLRVGDLVSRPMGFMTPFSTGFHLGVGKYSEKEVSAAARYKHLLRLDTAIPDT</sequence>
<dbReference type="Proteomes" id="UP001218188">
    <property type="component" value="Unassembled WGS sequence"/>
</dbReference>
<dbReference type="AlphaFoldDB" id="A0AAD6SLD2"/>
<feature type="region of interest" description="Disordered" evidence="1">
    <location>
        <begin position="62"/>
        <end position="125"/>
    </location>
</feature>
<feature type="compositionally biased region" description="Basic and acidic residues" evidence="1">
    <location>
        <begin position="107"/>
        <end position="123"/>
    </location>
</feature>
<organism evidence="2 3">
    <name type="scientific">Mycena alexandri</name>
    <dbReference type="NCBI Taxonomy" id="1745969"/>
    <lineage>
        <taxon>Eukaryota</taxon>
        <taxon>Fungi</taxon>
        <taxon>Dikarya</taxon>
        <taxon>Basidiomycota</taxon>
        <taxon>Agaricomycotina</taxon>
        <taxon>Agaricomycetes</taxon>
        <taxon>Agaricomycetidae</taxon>
        <taxon>Agaricales</taxon>
        <taxon>Marasmiineae</taxon>
        <taxon>Mycenaceae</taxon>
        <taxon>Mycena</taxon>
    </lineage>
</organism>
<evidence type="ECO:0000256" key="1">
    <source>
        <dbReference type="SAM" id="MobiDB-lite"/>
    </source>
</evidence>